<dbReference type="AlphaFoldDB" id="A0A3E4UCD4"/>
<organism evidence="3 4">
    <name type="scientific">Hungatella hathewayi</name>
    <dbReference type="NCBI Taxonomy" id="154046"/>
    <lineage>
        <taxon>Bacteria</taxon>
        <taxon>Bacillati</taxon>
        <taxon>Bacillota</taxon>
        <taxon>Clostridia</taxon>
        <taxon>Lachnospirales</taxon>
        <taxon>Lachnospiraceae</taxon>
        <taxon>Hungatella</taxon>
    </lineage>
</organism>
<reference evidence="3 4" key="1">
    <citation type="submission" date="2018-08" db="EMBL/GenBank/DDBJ databases">
        <title>A genome reference for cultivated species of the human gut microbiota.</title>
        <authorList>
            <person name="Zou Y."/>
            <person name="Xue W."/>
            <person name="Luo G."/>
        </authorList>
    </citation>
    <scope>NUCLEOTIDE SEQUENCE [LARGE SCALE GENOMIC DNA]</scope>
    <source>
        <strain evidence="3 4">TF05-11AC</strain>
    </source>
</reference>
<dbReference type="PANTHER" id="PTHR33799:SF1">
    <property type="entry name" value="PTS SYSTEM MANNOSE-SPECIFIC EIIAB COMPONENT-RELATED"/>
    <property type="match status" value="1"/>
</dbReference>
<gene>
    <name evidence="3" type="ORF">DXC39_08050</name>
</gene>
<proteinExistence type="predicted"/>
<evidence type="ECO:0000256" key="1">
    <source>
        <dbReference type="ARBA" id="ARBA00022679"/>
    </source>
</evidence>
<dbReference type="GO" id="GO:0016740">
    <property type="term" value="F:transferase activity"/>
    <property type="evidence" value="ECO:0007669"/>
    <property type="project" value="UniProtKB-KW"/>
</dbReference>
<dbReference type="InterPro" id="IPR036662">
    <property type="entry name" value="PTS_EIIA_man-typ_sf"/>
</dbReference>
<dbReference type="SUPFAM" id="SSF53062">
    <property type="entry name" value="PTS system fructose IIA component-like"/>
    <property type="match status" value="1"/>
</dbReference>
<evidence type="ECO:0000313" key="3">
    <source>
        <dbReference type="EMBL" id="RGM07011.1"/>
    </source>
</evidence>
<name>A0A3E4UCD4_9FIRM</name>
<dbReference type="Gene3D" id="3.40.50.510">
    <property type="entry name" value="Phosphotransferase system, mannose-type IIA component"/>
    <property type="match status" value="1"/>
</dbReference>
<dbReference type="EMBL" id="QSSQ01000004">
    <property type="protein sequence ID" value="RGM07011.1"/>
    <property type="molecule type" value="Genomic_DNA"/>
</dbReference>
<dbReference type="PROSITE" id="PS51096">
    <property type="entry name" value="PTS_EIIA_TYPE_4"/>
    <property type="match status" value="1"/>
</dbReference>
<comment type="caution">
    <text evidence="3">The sequence shown here is derived from an EMBL/GenBank/DDBJ whole genome shotgun (WGS) entry which is preliminary data.</text>
</comment>
<dbReference type="Pfam" id="PF03610">
    <property type="entry name" value="EIIA-man"/>
    <property type="match status" value="1"/>
</dbReference>
<dbReference type="InterPro" id="IPR004701">
    <property type="entry name" value="PTS_EIIA_man-typ"/>
</dbReference>
<feature type="domain" description="PTS EIIA type-4" evidence="2">
    <location>
        <begin position="1"/>
        <end position="135"/>
    </location>
</feature>
<dbReference type="GO" id="GO:0016020">
    <property type="term" value="C:membrane"/>
    <property type="evidence" value="ECO:0007669"/>
    <property type="project" value="InterPro"/>
</dbReference>
<protein>
    <submittedName>
        <fullName evidence="3">PTS fructose transporter subunit IIA</fullName>
    </submittedName>
</protein>
<dbReference type="GO" id="GO:0009401">
    <property type="term" value="P:phosphoenolpyruvate-dependent sugar phosphotransferase system"/>
    <property type="evidence" value="ECO:0007669"/>
    <property type="project" value="InterPro"/>
</dbReference>
<evidence type="ECO:0000259" key="2">
    <source>
        <dbReference type="PROSITE" id="PS51096"/>
    </source>
</evidence>
<dbReference type="Proteomes" id="UP000261257">
    <property type="component" value="Unassembled WGS sequence"/>
</dbReference>
<dbReference type="InterPro" id="IPR051471">
    <property type="entry name" value="Bacterial_PTS_sugar_comp"/>
</dbReference>
<keyword evidence="1" id="KW-0808">Transferase</keyword>
<dbReference type="RefSeq" id="WP_117620967.1">
    <property type="nucleotide sequence ID" value="NZ_QRQF01000002.1"/>
</dbReference>
<dbReference type="PANTHER" id="PTHR33799">
    <property type="entry name" value="PTS PERMEASE-RELATED-RELATED"/>
    <property type="match status" value="1"/>
</dbReference>
<accession>A0A3E4UCD4</accession>
<evidence type="ECO:0000313" key="4">
    <source>
        <dbReference type="Proteomes" id="UP000261257"/>
    </source>
</evidence>
<sequence length="146" mass="16540">MRHILIATHGRIASGLKSALKLFLNKADDITVIDAYVGEADENYERDLELFLGEMQEGDEAYIFTDIKAGSVNQKVMAVLDGFDKRTVLVTNINLPLLVGLLVEDDVKTPEEIKAMIEMAQPEVISLEELKKNHVFTTEKDFFRRR</sequence>